<feature type="compositionally biased region" description="Low complexity" evidence="1">
    <location>
        <begin position="16"/>
        <end position="29"/>
    </location>
</feature>
<protein>
    <submittedName>
        <fullName evidence="2">Uncharacterized protein</fullName>
    </submittedName>
</protein>
<keyword evidence="3" id="KW-1185">Reference proteome</keyword>
<dbReference type="EMBL" id="JAUIQD010000008">
    <property type="protein sequence ID" value="KAK3341650.1"/>
    <property type="molecule type" value="Genomic_DNA"/>
</dbReference>
<feature type="region of interest" description="Disordered" evidence="1">
    <location>
        <begin position="67"/>
        <end position="104"/>
    </location>
</feature>
<reference evidence="2" key="2">
    <citation type="submission" date="2023-06" db="EMBL/GenBank/DDBJ databases">
        <authorList>
            <consortium name="Lawrence Berkeley National Laboratory"/>
            <person name="Haridas S."/>
            <person name="Hensen N."/>
            <person name="Bonometti L."/>
            <person name="Westerberg I."/>
            <person name="Brannstrom I.O."/>
            <person name="Guillou S."/>
            <person name="Cros-Aarteil S."/>
            <person name="Calhoun S."/>
            <person name="Kuo A."/>
            <person name="Mondo S."/>
            <person name="Pangilinan J."/>
            <person name="Riley R."/>
            <person name="Labutti K."/>
            <person name="Andreopoulos B."/>
            <person name="Lipzen A."/>
            <person name="Chen C."/>
            <person name="Yanf M."/>
            <person name="Daum C."/>
            <person name="Ng V."/>
            <person name="Clum A."/>
            <person name="Steindorff A."/>
            <person name="Ohm R."/>
            <person name="Martin F."/>
            <person name="Silar P."/>
            <person name="Natvig D."/>
            <person name="Lalanne C."/>
            <person name="Gautier V."/>
            <person name="Ament-Velasquez S.L."/>
            <person name="Kruys A."/>
            <person name="Hutchinson M.I."/>
            <person name="Powell A.J."/>
            <person name="Barry K."/>
            <person name="Miller A.N."/>
            <person name="Grigoriev I.V."/>
            <person name="Debuchy R."/>
            <person name="Gladieux P."/>
            <person name="Thoren M.H."/>
            <person name="Johannesson H."/>
        </authorList>
    </citation>
    <scope>NUCLEOTIDE SEQUENCE</scope>
    <source>
        <strain evidence="2">CBS 955.72</strain>
    </source>
</reference>
<reference evidence="2" key="1">
    <citation type="journal article" date="2023" name="Mol. Phylogenet. Evol.">
        <title>Genome-scale phylogeny and comparative genomics of the fungal order Sordariales.</title>
        <authorList>
            <person name="Hensen N."/>
            <person name="Bonometti L."/>
            <person name="Westerberg I."/>
            <person name="Brannstrom I.O."/>
            <person name="Guillou S."/>
            <person name="Cros-Aarteil S."/>
            <person name="Calhoun S."/>
            <person name="Haridas S."/>
            <person name="Kuo A."/>
            <person name="Mondo S."/>
            <person name="Pangilinan J."/>
            <person name="Riley R."/>
            <person name="LaButti K."/>
            <person name="Andreopoulos B."/>
            <person name="Lipzen A."/>
            <person name="Chen C."/>
            <person name="Yan M."/>
            <person name="Daum C."/>
            <person name="Ng V."/>
            <person name="Clum A."/>
            <person name="Steindorff A."/>
            <person name="Ohm R.A."/>
            <person name="Martin F."/>
            <person name="Silar P."/>
            <person name="Natvig D.O."/>
            <person name="Lalanne C."/>
            <person name="Gautier V."/>
            <person name="Ament-Velasquez S.L."/>
            <person name="Kruys A."/>
            <person name="Hutchinson M.I."/>
            <person name="Powell A.J."/>
            <person name="Barry K."/>
            <person name="Miller A.N."/>
            <person name="Grigoriev I.V."/>
            <person name="Debuchy R."/>
            <person name="Gladieux P."/>
            <person name="Hiltunen Thoren M."/>
            <person name="Johannesson H."/>
        </authorList>
    </citation>
    <scope>NUCLEOTIDE SEQUENCE</scope>
    <source>
        <strain evidence="2">CBS 955.72</strain>
    </source>
</reference>
<accession>A0AAJ0M8C2</accession>
<feature type="region of interest" description="Disordered" evidence="1">
    <location>
        <begin position="1"/>
        <end position="31"/>
    </location>
</feature>
<gene>
    <name evidence="2" type="ORF">B0T25DRAFT_348437</name>
</gene>
<comment type="caution">
    <text evidence="2">The sequence shown here is derived from an EMBL/GenBank/DDBJ whole genome shotgun (WGS) entry which is preliminary data.</text>
</comment>
<dbReference type="AlphaFoldDB" id="A0AAJ0M8C2"/>
<feature type="compositionally biased region" description="Basic and acidic residues" evidence="1">
    <location>
        <begin position="89"/>
        <end position="104"/>
    </location>
</feature>
<evidence type="ECO:0000313" key="3">
    <source>
        <dbReference type="Proteomes" id="UP001275084"/>
    </source>
</evidence>
<sequence>MAPTSPPSAGGSDGRAQSASINGNGSASAPFLSSNLTQALKDLARGEQTAAALEQNLTSLESKLDELLASLDVPPEEEEGGEGASPVTRHTDAPKDESREKKAG</sequence>
<evidence type="ECO:0000256" key="1">
    <source>
        <dbReference type="SAM" id="MobiDB-lite"/>
    </source>
</evidence>
<dbReference type="Proteomes" id="UP001275084">
    <property type="component" value="Unassembled WGS sequence"/>
</dbReference>
<organism evidence="2 3">
    <name type="scientific">Lasiosphaeria hispida</name>
    <dbReference type="NCBI Taxonomy" id="260671"/>
    <lineage>
        <taxon>Eukaryota</taxon>
        <taxon>Fungi</taxon>
        <taxon>Dikarya</taxon>
        <taxon>Ascomycota</taxon>
        <taxon>Pezizomycotina</taxon>
        <taxon>Sordariomycetes</taxon>
        <taxon>Sordariomycetidae</taxon>
        <taxon>Sordariales</taxon>
        <taxon>Lasiosphaeriaceae</taxon>
        <taxon>Lasiosphaeria</taxon>
    </lineage>
</organism>
<evidence type="ECO:0000313" key="2">
    <source>
        <dbReference type="EMBL" id="KAK3341650.1"/>
    </source>
</evidence>
<proteinExistence type="predicted"/>
<name>A0AAJ0M8C2_9PEZI</name>